<dbReference type="AlphaFoldDB" id="A0A5N5QIU7"/>
<evidence type="ECO:0000256" key="1">
    <source>
        <dbReference type="SAM" id="MobiDB-lite"/>
    </source>
</evidence>
<dbReference type="InterPro" id="IPR011990">
    <property type="entry name" value="TPR-like_helical_dom_sf"/>
</dbReference>
<organism evidence="3 4">
    <name type="scientific">Ceratobasidium theobromae</name>
    <dbReference type="NCBI Taxonomy" id="1582974"/>
    <lineage>
        <taxon>Eukaryota</taxon>
        <taxon>Fungi</taxon>
        <taxon>Dikarya</taxon>
        <taxon>Basidiomycota</taxon>
        <taxon>Agaricomycotina</taxon>
        <taxon>Agaricomycetes</taxon>
        <taxon>Cantharellales</taxon>
        <taxon>Ceratobasidiaceae</taxon>
        <taxon>Ceratobasidium</taxon>
    </lineage>
</organism>
<gene>
    <name evidence="3" type="ORF">CTheo_5334</name>
</gene>
<feature type="region of interest" description="Disordered" evidence="1">
    <location>
        <begin position="624"/>
        <end position="643"/>
    </location>
</feature>
<dbReference type="InterPro" id="IPR024983">
    <property type="entry name" value="CHAT_dom"/>
</dbReference>
<evidence type="ECO:0000313" key="3">
    <source>
        <dbReference type="EMBL" id="KAB5591217.1"/>
    </source>
</evidence>
<comment type="caution">
    <text evidence="3">The sequence shown here is derived from an EMBL/GenBank/DDBJ whole genome shotgun (WGS) entry which is preliminary data.</text>
</comment>
<accession>A0A5N5QIU7</accession>
<evidence type="ECO:0000313" key="4">
    <source>
        <dbReference type="Proteomes" id="UP000383932"/>
    </source>
</evidence>
<dbReference type="Pfam" id="PF12770">
    <property type="entry name" value="CHAT"/>
    <property type="match status" value="1"/>
</dbReference>
<dbReference type="EMBL" id="SSOP01000116">
    <property type="protein sequence ID" value="KAB5591217.1"/>
    <property type="molecule type" value="Genomic_DNA"/>
</dbReference>
<proteinExistence type="predicted"/>
<feature type="domain" description="CHAT" evidence="2">
    <location>
        <begin position="768"/>
        <end position="1061"/>
    </location>
</feature>
<sequence>MEQKETWAIRSQLLRLLVIATCNFSEKLFEEFQLNDKPRYLDLAIRCEALVVKMTPENDPTRPFQLSNLGISYLNRFARLGDLEDVNKAIGYMARAVSLTPDGHPSMLELLKSLCGAHEARFKRLGKVEDFDEMIKCKTRIVSVTPEGHVFKSGRLNDLGQAHFSRFERLGKVEDLDQAIRIFNLSNFHDCDPVSFGNLGATHLRRFECLGSLGDLDKAAEYLGRAVSLTPGHSVDMPAWLNNLGIIHQSRFERLGEIRDIDKAIEFKSRAVSLAPKDHEDIPGWLSNLGNAHLSRFKRLGNVSDVHRAVECHSRAVSLVPESHPHFPDLLGNLGFAHQHRFERFGKLEYVDKAIECMSRAVSLAPEDHPNFPMWLSNLGNAYGSRLEHTKKQDGGSNPEDADKAIECHTRAVSLTPKGHADMPDRLNNLGTAHQRRFQRFGKVEDIDKAIESGARAVSLAPQNHAHIPSWLFNLGRAYSFRYEVLGDLHARGCSVRSYREAALAAVGAPRPRFHAACMWAGIAPDVPERLTAYQTAMDLIPHIVWLGTTINQRYLDVQSIGDRTLEAAAVAIGAGKYDLALEWLEQGRSIVWGQTLQLRTPFDDLSSVDPLLAESLQRVANELHAAGSSSQSSTSSTAQSIEQDAQKHRCLADQYAQLLADARKIPGFESFLRPKKASELLGAARTGPVVVVNIHTSRCDALILQPGQSTIGHVPLPDFSYEKANDAREQIQQSLHQQNLRVFARIKFRRIMLRGSEGDGFANALATLWTSVTKPVLDYLQYQVCTTFVFITTVFLFYLQQQSRVDDLPHITWCATGPLSFLPLHASGLYNQPDSRLAHFAISSYTPTLSALLAAPALSSSHSRFLAIGQEATPGQSPLPGTKLELASIKRLVQNPLSYTQIDNHKATTSRVLTALEAHDWVHLSCHAHQDLRDPTESGFSLHDGTLSLAMISQKSFGNKGLAFLSACQTAKGDQVLPDEAVHLASGMLMAGYPSVIATMWSVLDSDAPVVADRVYGQLLKDGKMDYRNAAKALHVAVHDLQTKVGEKAFFRWVPYIHIGV</sequence>
<evidence type="ECO:0000259" key="2">
    <source>
        <dbReference type="Pfam" id="PF12770"/>
    </source>
</evidence>
<protein>
    <submittedName>
        <fullName evidence="3">Aromatic di-alanine and TPR containing protein</fullName>
    </submittedName>
</protein>
<name>A0A5N5QIU7_9AGAM</name>
<dbReference type="Gene3D" id="1.25.40.10">
    <property type="entry name" value="Tetratricopeptide repeat domain"/>
    <property type="match status" value="1"/>
</dbReference>
<dbReference type="PANTHER" id="PTHR19959">
    <property type="entry name" value="KINESIN LIGHT CHAIN"/>
    <property type="match status" value="1"/>
</dbReference>
<dbReference type="OrthoDB" id="9991317at2759"/>
<dbReference type="Proteomes" id="UP000383932">
    <property type="component" value="Unassembled WGS sequence"/>
</dbReference>
<dbReference type="SUPFAM" id="SSF48452">
    <property type="entry name" value="TPR-like"/>
    <property type="match status" value="2"/>
</dbReference>
<dbReference type="PANTHER" id="PTHR19959:SF119">
    <property type="entry name" value="FUNGAL LIPASE-LIKE DOMAIN-CONTAINING PROTEIN"/>
    <property type="match status" value="1"/>
</dbReference>
<keyword evidence="4" id="KW-1185">Reference proteome</keyword>
<feature type="compositionally biased region" description="Low complexity" evidence="1">
    <location>
        <begin position="629"/>
        <end position="641"/>
    </location>
</feature>
<reference evidence="3 4" key="1">
    <citation type="journal article" date="2019" name="Fungal Biol. Biotechnol.">
        <title>Draft genome sequence of fastidious pathogen Ceratobasidium theobromae, which causes vascular-streak dieback in Theobroma cacao.</title>
        <authorList>
            <person name="Ali S.S."/>
            <person name="Asman A."/>
            <person name="Shao J."/>
            <person name="Firmansyah A.P."/>
            <person name="Susilo A.W."/>
            <person name="Rosmana A."/>
            <person name="McMahon P."/>
            <person name="Junaid M."/>
            <person name="Guest D."/>
            <person name="Kheng T.Y."/>
            <person name="Meinhardt L.W."/>
            <person name="Bailey B.A."/>
        </authorList>
    </citation>
    <scope>NUCLEOTIDE SEQUENCE [LARGE SCALE GENOMIC DNA]</scope>
    <source>
        <strain evidence="3 4">CT2</strain>
    </source>
</reference>